<organism evidence="2 3">
    <name type="scientific">Clostridium polyendosporum</name>
    <dbReference type="NCBI Taxonomy" id="69208"/>
    <lineage>
        <taxon>Bacteria</taxon>
        <taxon>Bacillati</taxon>
        <taxon>Bacillota</taxon>
        <taxon>Clostridia</taxon>
        <taxon>Eubacteriales</taxon>
        <taxon>Clostridiaceae</taxon>
        <taxon>Clostridium</taxon>
    </lineage>
</organism>
<dbReference type="AlphaFoldDB" id="A0A919VFS9"/>
<dbReference type="EMBL" id="BOPZ01000048">
    <property type="protein sequence ID" value="GIM30644.1"/>
    <property type="molecule type" value="Genomic_DNA"/>
</dbReference>
<sequence length="284" mass="33938">MFIVKRFSYRALKDIKKLSVNSKRFSILNENFYNHFTSLSIVKKIFIGSKVKLFTYNKSIIGYMWYEEMYNKAYIIRDLVVNSDYEYNVKLSLKDYFKKALFIYECINEKNNNKVLVSLGFNERNETYLLVKENICNESEIDIEGVCFECFIRNKHEYIRCDLQNSIFEAETRVPLSVEDIFFDEIQEYYLDDCSILMKLNHKYIGYGQIICSNNMYTIVNLGIISEFRGLGYSKMLVRNLINIANKKGIDKIYIRVNKNNQIARRLYESLEFKYINKIITWEQ</sequence>
<reference evidence="2" key="1">
    <citation type="submission" date="2021-03" db="EMBL/GenBank/DDBJ databases">
        <title>Taxonomic study of Clostridium polyendosporum from meadow-gley soil under rice.</title>
        <authorList>
            <person name="Kobayashi H."/>
            <person name="Tanizawa Y."/>
            <person name="Yagura M."/>
        </authorList>
    </citation>
    <scope>NUCLEOTIDE SEQUENCE</scope>
    <source>
        <strain evidence="2">JCM 30710</strain>
    </source>
</reference>
<dbReference type="Gene3D" id="3.40.630.30">
    <property type="match status" value="1"/>
</dbReference>
<dbReference type="Pfam" id="PF00583">
    <property type="entry name" value="Acetyltransf_1"/>
    <property type="match status" value="1"/>
</dbReference>
<keyword evidence="3" id="KW-1185">Reference proteome</keyword>
<comment type="caution">
    <text evidence="2">The sequence shown here is derived from an EMBL/GenBank/DDBJ whole genome shotgun (WGS) entry which is preliminary data.</text>
</comment>
<dbReference type="InterPro" id="IPR016181">
    <property type="entry name" value="Acyl_CoA_acyltransferase"/>
</dbReference>
<feature type="domain" description="N-acetyltransferase" evidence="1">
    <location>
        <begin position="153"/>
        <end position="284"/>
    </location>
</feature>
<gene>
    <name evidence="2" type="ORF">CPJCM30710_33100</name>
</gene>
<dbReference type="SUPFAM" id="SSF55729">
    <property type="entry name" value="Acyl-CoA N-acyltransferases (Nat)"/>
    <property type="match status" value="1"/>
</dbReference>
<evidence type="ECO:0000313" key="3">
    <source>
        <dbReference type="Proteomes" id="UP000679179"/>
    </source>
</evidence>
<dbReference type="PROSITE" id="PS51186">
    <property type="entry name" value="GNAT"/>
    <property type="match status" value="1"/>
</dbReference>
<name>A0A919VFS9_9CLOT</name>
<dbReference type="Proteomes" id="UP000679179">
    <property type="component" value="Unassembled WGS sequence"/>
</dbReference>
<dbReference type="GO" id="GO:0016747">
    <property type="term" value="F:acyltransferase activity, transferring groups other than amino-acyl groups"/>
    <property type="evidence" value="ECO:0007669"/>
    <property type="project" value="InterPro"/>
</dbReference>
<dbReference type="CDD" id="cd04301">
    <property type="entry name" value="NAT_SF"/>
    <property type="match status" value="1"/>
</dbReference>
<dbReference type="InterPro" id="IPR000182">
    <property type="entry name" value="GNAT_dom"/>
</dbReference>
<evidence type="ECO:0000313" key="2">
    <source>
        <dbReference type="EMBL" id="GIM30644.1"/>
    </source>
</evidence>
<dbReference type="RefSeq" id="WP_212905311.1">
    <property type="nucleotide sequence ID" value="NZ_BOPZ01000048.1"/>
</dbReference>
<proteinExistence type="predicted"/>
<protein>
    <submittedName>
        <fullName evidence="2">N-acetyltransferase</fullName>
    </submittedName>
</protein>
<evidence type="ECO:0000259" key="1">
    <source>
        <dbReference type="PROSITE" id="PS51186"/>
    </source>
</evidence>
<accession>A0A919VFS9</accession>